<dbReference type="EMBL" id="LR824006">
    <property type="protein sequence ID" value="CAD0195507.1"/>
    <property type="molecule type" value="Genomic_DNA"/>
</dbReference>
<evidence type="ECO:0000256" key="2">
    <source>
        <dbReference type="SAM" id="Phobius"/>
    </source>
</evidence>
<evidence type="ECO:0000256" key="1">
    <source>
        <dbReference type="SAM" id="MobiDB-lite"/>
    </source>
</evidence>
<feature type="region of interest" description="Disordered" evidence="1">
    <location>
        <begin position="187"/>
        <end position="211"/>
    </location>
</feature>
<keyword evidence="2" id="KW-0472">Membrane</keyword>
<keyword evidence="2" id="KW-1133">Transmembrane helix</keyword>
<proteinExistence type="predicted"/>
<evidence type="ECO:0000313" key="3">
    <source>
        <dbReference type="EMBL" id="CAD0195507.1"/>
    </source>
</evidence>
<name>A0A9N8KXU3_CHRIL</name>
<dbReference type="AlphaFoldDB" id="A0A9N8KXU3"/>
<reference evidence="3" key="1">
    <citation type="submission" date="2021-12" db="EMBL/GenBank/DDBJ databases">
        <authorList>
            <person name="King R."/>
        </authorList>
    </citation>
    <scope>NUCLEOTIDE SEQUENCE</scope>
</reference>
<gene>
    <name evidence="3" type="ORF">CINC_LOCUS9459</name>
</gene>
<keyword evidence="4" id="KW-1185">Reference proteome</keyword>
<evidence type="ECO:0000313" key="4">
    <source>
        <dbReference type="Proteomes" id="UP001154114"/>
    </source>
</evidence>
<feature type="region of interest" description="Disordered" evidence="1">
    <location>
        <begin position="126"/>
        <end position="145"/>
    </location>
</feature>
<accession>A0A9N8KXU3</accession>
<feature type="transmembrane region" description="Helical" evidence="2">
    <location>
        <begin position="493"/>
        <end position="513"/>
    </location>
</feature>
<protein>
    <submittedName>
        <fullName evidence="3">Uncharacterized protein</fullName>
    </submittedName>
</protein>
<sequence>MATSDYSTYIRSRSAYTRSRSAFHGRIVCLGYKVAFKSRMKRVYARHLRVVCALSYYINSPLYSVKPNILTRHYDFMDAPANKDHEPTNSWEAINDILKNLSKTGDDAKYGDRNLVELLQGLSKLSPNESANTASPDSAPSSGHILRCHSSHAPCTRIRSVYRGFPRSSQYSSASIAAGSGSFTPHSVTNSVANKPSPSTPRPTTTKYKTDSITWRQPPASYRTNYLEEVDDTLKVQGLPAGVSNTWKSGDNESLINTDGRSGPLLPLALDVDSIILNATIHRPPFLNDNEKTKNLINEASSTPKEVRGTTVTPAMKRRRRKKRYIHVIPIEHAKPHHWPVKIEVPVSTEHSDKIADAQEFQRLIEMQDDEVHDRVALRYLRQYVGPALFNICDFDEAAARHVYLFNSSRLVLAITNFTLERMTVVMTPARTLLTSEARCTNAHLECQVSGARVCIDSLSACDGVPNCGSYDIYDEDRLTCGGSEGLHHNVCLAAITFLAVLLTILYTIHYWLKRCVPKVSDAFFIYTDAAENVLVDFRDSIRLDLLDSHRHIVTL</sequence>
<keyword evidence="2" id="KW-0812">Transmembrane</keyword>
<dbReference type="OrthoDB" id="7477768at2759"/>
<organism evidence="3 4">
    <name type="scientific">Chrysodeixis includens</name>
    <name type="common">Soybean looper</name>
    <name type="synonym">Pseudoplusia includens</name>
    <dbReference type="NCBI Taxonomy" id="689277"/>
    <lineage>
        <taxon>Eukaryota</taxon>
        <taxon>Metazoa</taxon>
        <taxon>Ecdysozoa</taxon>
        <taxon>Arthropoda</taxon>
        <taxon>Hexapoda</taxon>
        <taxon>Insecta</taxon>
        <taxon>Pterygota</taxon>
        <taxon>Neoptera</taxon>
        <taxon>Endopterygota</taxon>
        <taxon>Lepidoptera</taxon>
        <taxon>Glossata</taxon>
        <taxon>Ditrysia</taxon>
        <taxon>Noctuoidea</taxon>
        <taxon>Noctuidae</taxon>
        <taxon>Plusiinae</taxon>
        <taxon>Chrysodeixis</taxon>
    </lineage>
</organism>
<feature type="compositionally biased region" description="Polar residues" evidence="1">
    <location>
        <begin position="126"/>
        <end position="141"/>
    </location>
</feature>
<dbReference type="Proteomes" id="UP001154114">
    <property type="component" value="Chromosome 3"/>
</dbReference>